<sequence>MSPVPSWWTWSPAQWTLCAPAPLDRSSGPTTLSLVSEAGLATTGPRGTTRKAPSWWTPSWTW</sequence>
<evidence type="ECO:0000313" key="2">
    <source>
        <dbReference type="Ensembl" id="ENSBJAP00000019561.1"/>
    </source>
</evidence>
<dbReference type="Ensembl" id="ENSBJAT00000020107.1">
    <property type="protein sequence ID" value="ENSBJAP00000019561.1"/>
    <property type="gene ID" value="ENSBJAG00000012878.1"/>
</dbReference>
<reference evidence="2" key="2">
    <citation type="submission" date="2025-09" db="UniProtKB">
        <authorList>
            <consortium name="Ensembl"/>
        </authorList>
    </citation>
    <scope>IDENTIFICATION</scope>
</reference>
<keyword evidence="3" id="KW-1185">Reference proteome</keyword>
<protein>
    <submittedName>
        <fullName evidence="2">Uncharacterized protein</fullName>
    </submittedName>
</protein>
<dbReference type="AlphaFoldDB" id="A0A8C0BN10"/>
<feature type="region of interest" description="Disordered" evidence="1">
    <location>
        <begin position="39"/>
        <end position="62"/>
    </location>
</feature>
<organism evidence="2 3">
    <name type="scientific">Buteo japonicus</name>
    <dbReference type="NCBI Taxonomy" id="224669"/>
    <lineage>
        <taxon>Eukaryota</taxon>
        <taxon>Metazoa</taxon>
        <taxon>Chordata</taxon>
        <taxon>Craniata</taxon>
        <taxon>Vertebrata</taxon>
        <taxon>Euteleostomi</taxon>
        <taxon>Archelosauria</taxon>
        <taxon>Archosauria</taxon>
        <taxon>Dinosauria</taxon>
        <taxon>Saurischia</taxon>
        <taxon>Theropoda</taxon>
        <taxon>Coelurosauria</taxon>
        <taxon>Aves</taxon>
        <taxon>Neognathae</taxon>
        <taxon>Neoaves</taxon>
        <taxon>Telluraves</taxon>
        <taxon>Accipitrimorphae</taxon>
        <taxon>Accipitriformes</taxon>
        <taxon>Accipitridae</taxon>
        <taxon>Accipitrinae</taxon>
        <taxon>Buteo</taxon>
    </lineage>
</organism>
<reference evidence="2" key="1">
    <citation type="submission" date="2025-08" db="UniProtKB">
        <authorList>
            <consortium name="Ensembl"/>
        </authorList>
    </citation>
    <scope>IDENTIFICATION</scope>
</reference>
<evidence type="ECO:0000256" key="1">
    <source>
        <dbReference type="SAM" id="MobiDB-lite"/>
    </source>
</evidence>
<dbReference type="Proteomes" id="UP000694555">
    <property type="component" value="Unplaced"/>
</dbReference>
<evidence type="ECO:0000313" key="3">
    <source>
        <dbReference type="Proteomes" id="UP000694555"/>
    </source>
</evidence>
<proteinExistence type="predicted"/>
<name>A0A8C0BN10_9AVES</name>
<accession>A0A8C0BN10</accession>